<gene>
    <name evidence="1" type="ORF">DL240_06450</name>
</gene>
<dbReference type="RefSeq" id="WP_111729048.1">
    <property type="nucleotide sequence ID" value="NZ_QHKO01000002.1"/>
</dbReference>
<sequence length="151" mass="15600">MPLNLRIETLIGPLLVAIFTIALGVPCLCAPAEASEPVSSEAEHAETSCDCSHGDEPEEEQSCCCGCDAVDSAPDVPLTAENSAAMAAGDLRLERTGTPLVLELPEPGHLAAAGVSPGPVFASAGLDRAPPHGSLPEHPQPTYLRVQTLRI</sequence>
<accession>A0A328C895</accession>
<reference evidence="1 2" key="1">
    <citation type="submission" date="2018-05" db="EMBL/GenBank/DDBJ databases">
        <title>Lujinxingia marina gen. nov. sp. nov., a new facultative anaerobic member of the class Deltaproteobacteria, and proposal of Lujinxingaceae fam. nov.</title>
        <authorList>
            <person name="Li C.-M."/>
        </authorList>
    </citation>
    <scope>NUCLEOTIDE SEQUENCE [LARGE SCALE GENOMIC DNA]</scope>
    <source>
        <strain evidence="1 2">B210</strain>
    </source>
</reference>
<protein>
    <submittedName>
        <fullName evidence="1">Uncharacterized protein</fullName>
    </submittedName>
</protein>
<name>A0A328C895_9DELT</name>
<proteinExistence type="predicted"/>
<evidence type="ECO:0000313" key="2">
    <source>
        <dbReference type="Proteomes" id="UP000249169"/>
    </source>
</evidence>
<dbReference type="EMBL" id="QHKO01000002">
    <property type="protein sequence ID" value="RAL23790.1"/>
    <property type="molecule type" value="Genomic_DNA"/>
</dbReference>
<organism evidence="1 2">
    <name type="scientific">Lujinxingia litoralis</name>
    <dbReference type="NCBI Taxonomy" id="2211119"/>
    <lineage>
        <taxon>Bacteria</taxon>
        <taxon>Deltaproteobacteria</taxon>
        <taxon>Bradymonadales</taxon>
        <taxon>Lujinxingiaceae</taxon>
        <taxon>Lujinxingia</taxon>
    </lineage>
</organism>
<dbReference type="AlphaFoldDB" id="A0A328C895"/>
<comment type="caution">
    <text evidence="1">The sequence shown here is derived from an EMBL/GenBank/DDBJ whole genome shotgun (WGS) entry which is preliminary data.</text>
</comment>
<keyword evidence="2" id="KW-1185">Reference proteome</keyword>
<dbReference type="Proteomes" id="UP000249169">
    <property type="component" value="Unassembled WGS sequence"/>
</dbReference>
<dbReference type="OrthoDB" id="5516518at2"/>
<evidence type="ECO:0000313" key="1">
    <source>
        <dbReference type="EMBL" id="RAL23790.1"/>
    </source>
</evidence>